<feature type="domain" description="TonB-dependent receptor-like beta-barrel" evidence="18">
    <location>
        <begin position="224"/>
        <end position="661"/>
    </location>
</feature>
<dbReference type="InterPro" id="IPR012910">
    <property type="entry name" value="Plug_dom"/>
</dbReference>
<dbReference type="InterPro" id="IPR010916">
    <property type="entry name" value="TonB_box_CS"/>
</dbReference>
<dbReference type="EMBL" id="JAJGAK010000001">
    <property type="protein sequence ID" value="MCC8362422.1"/>
    <property type="molecule type" value="Genomic_DNA"/>
</dbReference>
<dbReference type="Pfam" id="PF07715">
    <property type="entry name" value="Plug"/>
    <property type="match status" value="1"/>
</dbReference>
<evidence type="ECO:0000256" key="6">
    <source>
        <dbReference type="ARBA" id="ARBA00022692"/>
    </source>
</evidence>
<evidence type="ECO:0000256" key="15">
    <source>
        <dbReference type="PROSITE-ProRule" id="PRU10143"/>
    </source>
</evidence>
<evidence type="ECO:0000256" key="13">
    <source>
        <dbReference type="ARBA" id="ARBA00023237"/>
    </source>
</evidence>
<dbReference type="RefSeq" id="WP_230526025.1">
    <property type="nucleotide sequence ID" value="NZ_JAJGAK010000001.1"/>
</dbReference>
<keyword evidence="9" id="KW-0406">Ion transport</keyword>
<sequence length="692" mass="75495">MPAHAARRRALSLAVLAALASFTAAAQERVIDTVEVVGSSETATKTDTPISEIPQSVSVISSDEMRDRAVHGVEEAVWFTAGAQGGGYGPDPRSDWLLVRGFTPARYLDGIALADGSNTGITRIEPYGLERVEVLKGPASVGYGAMPPGGLLNYISKRPTETDLREVELQAGTFGLAQAAVDFGGALNDSGTWLYRLTALARNSDDVVDFVHDDRYYVAPALTWKPDEANTLTLLARYQRNDTVAGGGFLPSQGTLDPNPNGKIPINRYTGEPGYNTYDKTMQSAGWEFTHDFGGGTVFGQSARYGTTDIDPATTVGAFGLLGDLRTLFRYIWATEEESKNFGIDNHLQFAFTTGGAEHTVLMGMDYRNARNNYASAFSFTAPTLDIFNPVYGATIVRPDYTSRVIQHQSQVGFYLQDQVKIDRWVVTLGGRQDFVGTTTEDVIVGGGGRRQSDDKFSGKVGVNYVFDNGLAPYAGWSQSFQPTVGTDFFGKAFVPTTGDQVEVGLKYQPRGNRILATIAAYRLLQQNTLTVDPNHTLYSIQQGETEVRGAELEGRWYATDGLSLFGAYTYADTEVTQSNDPLSLGKQIPLQPKHVASLGFDYTFTAGALSGFGFGASSRYTGEHYGDAYNEWQTPSYTLFDAAIHYDVGPWRLQLNANNVADKEYISACNSAAWCYYGYPRTVTATARFQW</sequence>
<dbReference type="InterPro" id="IPR010105">
    <property type="entry name" value="TonB_sidphr_rcpt"/>
</dbReference>
<dbReference type="Gene3D" id="2.40.170.20">
    <property type="entry name" value="TonB-dependent receptor, beta-barrel domain"/>
    <property type="match status" value="1"/>
</dbReference>
<evidence type="ECO:0000256" key="2">
    <source>
        <dbReference type="ARBA" id="ARBA00009810"/>
    </source>
</evidence>
<name>A0ABS8JFP4_9GAMM</name>
<keyword evidence="21" id="KW-1185">Reference proteome</keyword>
<feature type="short sequence motif" description="TonB box" evidence="15">
    <location>
        <begin position="33"/>
        <end position="39"/>
    </location>
</feature>
<comment type="caution">
    <text evidence="20">The sequence shown here is derived from an EMBL/GenBank/DDBJ whole genome shotgun (WGS) entry which is preliminary data.</text>
</comment>
<evidence type="ECO:0000259" key="18">
    <source>
        <dbReference type="Pfam" id="PF00593"/>
    </source>
</evidence>
<evidence type="ECO:0000256" key="12">
    <source>
        <dbReference type="ARBA" id="ARBA00023170"/>
    </source>
</evidence>
<gene>
    <name evidence="20" type="ORF">LK996_04965</name>
</gene>
<dbReference type="PROSITE" id="PS00430">
    <property type="entry name" value="TONB_DEPENDENT_REC_1"/>
    <property type="match status" value="1"/>
</dbReference>
<feature type="chain" id="PRO_5045252575" evidence="17">
    <location>
        <begin position="27"/>
        <end position="692"/>
    </location>
</feature>
<evidence type="ECO:0000256" key="4">
    <source>
        <dbReference type="ARBA" id="ARBA00022452"/>
    </source>
</evidence>
<dbReference type="InterPro" id="IPR036942">
    <property type="entry name" value="Beta-barrel_TonB_sf"/>
</dbReference>
<evidence type="ECO:0000256" key="3">
    <source>
        <dbReference type="ARBA" id="ARBA00022448"/>
    </source>
</evidence>
<comment type="similarity">
    <text evidence="2 14 16">Belongs to the TonB-dependent receptor family.</text>
</comment>
<keyword evidence="13 14" id="KW-0998">Cell outer membrane</keyword>
<keyword evidence="4 14" id="KW-1134">Transmembrane beta strand</keyword>
<keyword evidence="10 15" id="KW-0798">TonB box</keyword>
<accession>A0ABS8JFP4</accession>
<evidence type="ECO:0000256" key="5">
    <source>
        <dbReference type="ARBA" id="ARBA00022496"/>
    </source>
</evidence>
<keyword evidence="6 14" id="KW-0812">Transmembrane</keyword>
<organism evidence="20 21">
    <name type="scientific">Noviluteimonas lactosilytica</name>
    <dbReference type="NCBI Taxonomy" id="2888523"/>
    <lineage>
        <taxon>Bacteria</taxon>
        <taxon>Pseudomonadati</taxon>
        <taxon>Pseudomonadota</taxon>
        <taxon>Gammaproteobacteria</taxon>
        <taxon>Lysobacterales</taxon>
        <taxon>Lysobacteraceae</taxon>
        <taxon>Noviluteimonas</taxon>
    </lineage>
</organism>
<evidence type="ECO:0000256" key="9">
    <source>
        <dbReference type="ARBA" id="ARBA00023065"/>
    </source>
</evidence>
<evidence type="ECO:0000256" key="10">
    <source>
        <dbReference type="ARBA" id="ARBA00023077"/>
    </source>
</evidence>
<evidence type="ECO:0000256" key="7">
    <source>
        <dbReference type="ARBA" id="ARBA00022729"/>
    </source>
</evidence>
<keyword evidence="12 20" id="KW-0675">Receptor</keyword>
<dbReference type="CDD" id="cd01347">
    <property type="entry name" value="ligand_gated_channel"/>
    <property type="match status" value="1"/>
</dbReference>
<comment type="subcellular location">
    <subcellularLocation>
        <location evidence="1 14">Cell outer membrane</location>
        <topology evidence="1 14">Multi-pass membrane protein</topology>
    </subcellularLocation>
</comment>
<evidence type="ECO:0000313" key="21">
    <source>
        <dbReference type="Proteomes" id="UP001165293"/>
    </source>
</evidence>
<keyword evidence="5" id="KW-0410">Iron transport</keyword>
<dbReference type="SUPFAM" id="SSF56935">
    <property type="entry name" value="Porins"/>
    <property type="match status" value="1"/>
</dbReference>
<feature type="domain" description="TonB-dependent receptor plug" evidence="19">
    <location>
        <begin position="50"/>
        <end position="150"/>
    </location>
</feature>
<evidence type="ECO:0000313" key="20">
    <source>
        <dbReference type="EMBL" id="MCC8362422.1"/>
    </source>
</evidence>
<dbReference type="PANTHER" id="PTHR32552">
    <property type="entry name" value="FERRICHROME IRON RECEPTOR-RELATED"/>
    <property type="match status" value="1"/>
</dbReference>
<evidence type="ECO:0000256" key="11">
    <source>
        <dbReference type="ARBA" id="ARBA00023136"/>
    </source>
</evidence>
<evidence type="ECO:0000259" key="19">
    <source>
        <dbReference type="Pfam" id="PF07715"/>
    </source>
</evidence>
<protein>
    <submittedName>
        <fullName evidence="20">TonB-dependent siderophore receptor</fullName>
    </submittedName>
</protein>
<proteinExistence type="inferred from homology"/>
<keyword evidence="8" id="KW-0408">Iron</keyword>
<dbReference type="Proteomes" id="UP001165293">
    <property type="component" value="Unassembled WGS sequence"/>
</dbReference>
<keyword evidence="7 17" id="KW-0732">Signal</keyword>
<dbReference type="InterPro" id="IPR039426">
    <property type="entry name" value="TonB-dep_rcpt-like"/>
</dbReference>
<dbReference type="PROSITE" id="PS52016">
    <property type="entry name" value="TONB_DEPENDENT_REC_3"/>
    <property type="match status" value="1"/>
</dbReference>
<evidence type="ECO:0000256" key="14">
    <source>
        <dbReference type="PROSITE-ProRule" id="PRU01360"/>
    </source>
</evidence>
<dbReference type="Pfam" id="PF00593">
    <property type="entry name" value="TonB_dep_Rec_b-barrel"/>
    <property type="match status" value="1"/>
</dbReference>
<evidence type="ECO:0000256" key="1">
    <source>
        <dbReference type="ARBA" id="ARBA00004571"/>
    </source>
</evidence>
<dbReference type="InterPro" id="IPR037066">
    <property type="entry name" value="Plug_dom_sf"/>
</dbReference>
<dbReference type="PANTHER" id="PTHR32552:SF68">
    <property type="entry name" value="FERRICHROME OUTER MEMBRANE TRANSPORTER_PHAGE RECEPTOR"/>
    <property type="match status" value="1"/>
</dbReference>
<evidence type="ECO:0000256" key="17">
    <source>
        <dbReference type="SAM" id="SignalP"/>
    </source>
</evidence>
<dbReference type="NCBIfam" id="TIGR01783">
    <property type="entry name" value="TonB-siderophor"/>
    <property type="match status" value="1"/>
</dbReference>
<evidence type="ECO:0000256" key="16">
    <source>
        <dbReference type="RuleBase" id="RU003357"/>
    </source>
</evidence>
<reference evidence="20" key="1">
    <citation type="submission" date="2021-10" db="EMBL/GenBank/DDBJ databases">
        <authorList>
            <person name="Lyu M."/>
            <person name="Wang X."/>
            <person name="Meng X."/>
            <person name="Xu K."/>
        </authorList>
    </citation>
    <scope>NUCLEOTIDE SEQUENCE</scope>
    <source>
        <strain evidence="20">A6</strain>
    </source>
</reference>
<dbReference type="Gene3D" id="2.170.130.10">
    <property type="entry name" value="TonB-dependent receptor, plug domain"/>
    <property type="match status" value="1"/>
</dbReference>
<feature type="signal peptide" evidence="17">
    <location>
        <begin position="1"/>
        <end position="26"/>
    </location>
</feature>
<keyword evidence="11 14" id="KW-0472">Membrane</keyword>
<keyword evidence="3 14" id="KW-0813">Transport</keyword>
<evidence type="ECO:0000256" key="8">
    <source>
        <dbReference type="ARBA" id="ARBA00023004"/>
    </source>
</evidence>
<dbReference type="InterPro" id="IPR000531">
    <property type="entry name" value="Beta-barrel_TonB"/>
</dbReference>